<gene>
    <name evidence="7" type="ORF">D6200_13465</name>
</gene>
<dbReference type="InterPro" id="IPR029149">
    <property type="entry name" value="Creatin/AminoP/Spt16_N"/>
</dbReference>
<evidence type="ECO:0000256" key="1">
    <source>
        <dbReference type="ARBA" id="ARBA00008766"/>
    </source>
</evidence>
<organism evidence="7 8">
    <name type="scientific">Tenacibaculum mesophilum</name>
    <dbReference type="NCBI Taxonomy" id="104268"/>
    <lineage>
        <taxon>Bacteria</taxon>
        <taxon>Pseudomonadati</taxon>
        <taxon>Bacteroidota</taxon>
        <taxon>Flavobacteriia</taxon>
        <taxon>Flavobacteriales</taxon>
        <taxon>Flavobacteriaceae</taxon>
        <taxon>Tenacibaculum</taxon>
    </lineage>
</organism>
<sequence>MNVFLKKAIMVNERLKALRDFMSIQKIDAFIIPSTDPHQSEYVADHWKLREYFSGFTGSAGTLIVTKDRAALWTDSRYFLQFEEECKTSEVQLHKQSIPHAPEHVAWLCNLLNTETCIGLDFRLFSISQINYLTSHTTLKNIQLKNQPNFAKNIWINRPSLPNTPIYHHSIKYSGASTLSKIRKIQERLKDKNVDFYFFSSLDEIAWLFNIRSSDVDYTPLVTAYALIGKQDIYFFCDKKRFTPPVINDFDANNVFIKNYDEVITYLSEITYNKKTIVDFSTLNYESFVNLKGTLISEKSYAKTLKSVKNITEIEGSKKCMIKDGVALTKFFIWLEKKLCKNVVSEYEIGQKLNYFRQQQDLYKGESFATIVGYKKNGAIIHYTATKDNCLLVKNENILLLDSGAQYEDGTTDITRTIWLGGTPCKKITTAYTAVLKGYIGLEQLVFPRGTTGVQLDAFARAPLWKNGLDYPHGTGHGIGSFGMVHEPDQGFASTTVTERGTSSHFENQLTTIEPGLYISGEFGIRIENIVLSKIQKTSSFGIFLEFEPLTLCYIDTTLINANLLTIDEKNWLNAYHSKVYQTLSPFLTKEENIWLAKKCTKIN</sequence>
<evidence type="ECO:0000256" key="2">
    <source>
        <dbReference type="ARBA" id="ARBA00022723"/>
    </source>
</evidence>
<evidence type="ECO:0000256" key="3">
    <source>
        <dbReference type="ARBA" id="ARBA00022801"/>
    </source>
</evidence>
<dbReference type="InterPro" id="IPR000587">
    <property type="entry name" value="Creatinase_N"/>
</dbReference>
<keyword evidence="7" id="KW-0031">Aminopeptidase</keyword>
<proteinExistence type="inferred from homology"/>
<dbReference type="SUPFAM" id="SSF55920">
    <property type="entry name" value="Creatinase/aminopeptidase"/>
    <property type="match status" value="1"/>
</dbReference>
<dbReference type="InterPro" id="IPR032416">
    <property type="entry name" value="Peptidase_M24_C"/>
</dbReference>
<evidence type="ECO:0000313" key="8">
    <source>
        <dbReference type="Proteomes" id="UP000269693"/>
    </source>
</evidence>
<dbReference type="Pfam" id="PF00557">
    <property type="entry name" value="Peptidase_M24"/>
    <property type="match status" value="1"/>
</dbReference>
<keyword evidence="3" id="KW-0378">Hydrolase</keyword>
<keyword evidence="7" id="KW-0645">Protease</keyword>
<reference evidence="7 8" key="1">
    <citation type="submission" date="2018-09" db="EMBL/GenBank/DDBJ databases">
        <title>Insights into the microbiota of Asian seabass (Lates calcarifer) with tenacibaculosis symptoms and description of sp. nov. Tenacibaculum singaporense.</title>
        <authorList>
            <person name="Miyake S."/>
            <person name="Soh M."/>
            <person name="Azman M.N."/>
            <person name="Ngoh S.Y."/>
            <person name="Orban L."/>
            <person name="Seedorf H."/>
        </authorList>
    </citation>
    <scope>NUCLEOTIDE SEQUENCE [LARGE SCALE GENOMIC DNA]</scope>
    <source>
        <strain evidence="7 8">DSM 13764</strain>
    </source>
</reference>
<dbReference type="Gene3D" id="3.40.350.10">
    <property type="entry name" value="Creatinase/prolidase N-terminal domain"/>
    <property type="match status" value="2"/>
</dbReference>
<accession>A0ABN5T8E8</accession>
<dbReference type="CDD" id="cd01085">
    <property type="entry name" value="APP"/>
    <property type="match status" value="1"/>
</dbReference>
<dbReference type="PANTHER" id="PTHR43763">
    <property type="entry name" value="XAA-PRO AMINOPEPTIDASE 1"/>
    <property type="match status" value="1"/>
</dbReference>
<dbReference type="InterPro" id="IPR033740">
    <property type="entry name" value="Pept_M24B"/>
</dbReference>
<dbReference type="PANTHER" id="PTHR43763:SF6">
    <property type="entry name" value="XAA-PRO AMINOPEPTIDASE 1"/>
    <property type="match status" value="1"/>
</dbReference>
<feature type="domain" description="Creatinase N-terminal" evidence="5">
    <location>
        <begin position="14"/>
        <end position="137"/>
    </location>
</feature>
<keyword evidence="8" id="KW-1185">Reference proteome</keyword>
<feature type="domain" description="Peptidase M24 C-terminal" evidence="6">
    <location>
        <begin position="544"/>
        <end position="603"/>
    </location>
</feature>
<keyword evidence="2" id="KW-0479">Metal-binding</keyword>
<dbReference type="InterPro" id="IPR050422">
    <property type="entry name" value="X-Pro_aminopeptidase_P"/>
</dbReference>
<dbReference type="Pfam" id="PF16189">
    <property type="entry name" value="Creatinase_N_2"/>
    <property type="match status" value="1"/>
</dbReference>
<protein>
    <submittedName>
        <fullName evidence="7">Aminopeptidase P family protein</fullName>
    </submittedName>
</protein>
<dbReference type="EMBL" id="CP032544">
    <property type="protein sequence ID" value="AZJ33518.1"/>
    <property type="molecule type" value="Genomic_DNA"/>
</dbReference>
<dbReference type="InterPro" id="IPR000994">
    <property type="entry name" value="Pept_M24"/>
</dbReference>
<name>A0ABN5T8E8_9FLAO</name>
<dbReference type="Proteomes" id="UP000269693">
    <property type="component" value="Chromosome"/>
</dbReference>
<evidence type="ECO:0000259" key="6">
    <source>
        <dbReference type="Pfam" id="PF16188"/>
    </source>
</evidence>
<comment type="similarity">
    <text evidence="1">Belongs to the peptidase M24B family.</text>
</comment>
<dbReference type="Gene3D" id="3.90.230.10">
    <property type="entry name" value="Creatinase/methionine aminopeptidase superfamily"/>
    <property type="match status" value="1"/>
</dbReference>
<evidence type="ECO:0000259" key="5">
    <source>
        <dbReference type="Pfam" id="PF01321"/>
    </source>
</evidence>
<dbReference type="Pfam" id="PF01321">
    <property type="entry name" value="Creatinase_N"/>
    <property type="match status" value="1"/>
</dbReference>
<feature type="domain" description="Peptidase M24" evidence="4">
    <location>
        <begin position="318"/>
        <end position="532"/>
    </location>
</feature>
<dbReference type="Pfam" id="PF16188">
    <property type="entry name" value="Peptidase_M24_C"/>
    <property type="match status" value="1"/>
</dbReference>
<dbReference type="GO" id="GO:0004177">
    <property type="term" value="F:aminopeptidase activity"/>
    <property type="evidence" value="ECO:0007669"/>
    <property type="project" value="UniProtKB-KW"/>
</dbReference>
<evidence type="ECO:0000259" key="4">
    <source>
        <dbReference type="Pfam" id="PF00557"/>
    </source>
</evidence>
<evidence type="ECO:0000313" key="7">
    <source>
        <dbReference type="EMBL" id="AZJ33518.1"/>
    </source>
</evidence>
<dbReference type="SUPFAM" id="SSF53092">
    <property type="entry name" value="Creatinase/prolidase N-terminal domain"/>
    <property type="match status" value="1"/>
</dbReference>
<dbReference type="InterPro" id="IPR036005">
    <property type="entry name" value="Creatinase/aminopeptidase-like"/>
</dbReference>